<dbReference type="EMBL" id="CP157940">
    <property type="protein sequence ID" value="XBS54190.1"/>
    <property type="molecule type" value="Genomic_DNA"/>
</dbReference>
<dbReference type="Pfam" id="PF10719">
    <property type="entry name" value="ComFB"/>
    <property type="match status" value="1"/>
</dbReference>
<dbReference type="AlphaFoldDB" id="A0AAU7PPM6"/>
<evidence type="ECO:0000256" key="1">
    <source>
        <dbReference type="SAM" id="MobiDB-lite"/>
    </source>
</evidence>
<dbReference type="InterPro" id="IPR019657">
    <property type="entry name" value="ComFB"/>
</dbReference>
<name>A0AAU7PPM6_9FIRM</name>
<proteinExistence type="predicted"/>
<evidence type="ECO:0000313" key="2">
    <source>
        <dbReference type="EMBL" id="XBS54190.1"/>
    </source>
</evidence>
<feature type="region of interest" description="Disordered" evidence="1">
    <location>
        <begin position="1"/>
        <end position="73"/>
    </location>
</feature>
<protein>
    <submittedName>
        <fullName evidence="2">Late competence development ComFB family protein</fullName>
    </submittedName>
</protein>
<sequence length="208" mass="22906">MARKSSKTAHVMNLLAGEEAESSKEEAARENLAARQTSDSTEKIRELTDSNQPPSPPTPISIIDMSSSAPDPVAELIREQLEEAEKTEDIEDMGETENAPDLEAPALDQGAEPKVPEPLIPPFQYLNVMEHIIKNTAPEYMDKFDVCSCERCTADVTALTLSHLPPKYIVAEQATASPLLNFYSTRFSQQVVVELTKACSTVKENPHH</sequence>
<accession>A0AAU7PPM6</accession>
<organism evidence="2">
    <name type="scientific">Lacrimispora sp. BS-2</name>
    <dbReference type="NCBI Taxonomy" id="3151850"/>
    <lineage>
        <taxon>Bacteria</taxon>
        <taxon>Bacillati</taxon>
        <taxon>Bacillota</taxon>
        <taxon>Clostridia</taxon>
        <taxon>Lachnospirales</taxon>
        <taxon>Lachnospiraceae</taxon>
        <taxon>Lacrimispora</taxon>
    </lineage>
</organism>
<reference evidence="2" key="1">
    <citation type="submission" date="2024-06" db="EMBL/GenBank/DDBJ databases">
        <title>Lacrimispora cavernae sp. nov., a novel anaerobe isolated from bat guano pile inside a cave.</title>
        <authorList>
            <person name="Miller S.L."/>
            <person name="Lu N."/>
            <person name="King J."/>
            <person name="Sankaranarayanan K."/>
            <person name="Lawson P.A."/>
        </authorList>
    </citation>
    <scope>NUCLEOTIDE SEQUENCE</scope>
    <source>
        <strain evidence="2">BS-2</strain>
    </source>
</reference>
<dbReference type="RefSeq" id="WP_349946673.1">
    <property type="nucleotide sequence ID" value="NZ_CP157940.1"/>
</dbReference>
<gene>
    <name evidence="2" type="ORF">ABFV83_20745</name>
</gene>